<keyword evidence="1" id="KW-0808">Transferase</keyword>
<organism evidence="1 2">
    <name type="scientific">Streptomyces pratisoli</name>
    <dbReference type="NCBI Taxonomy" id="3139917"/>
    <lineage>
        <taxon>Bacteria</taxon>
        <taxon>Bacillati</taxon>
        <taxon>Actinomycetota</taxon>
        <taxon>Actinomycetes</taxon>
        <taxon>Kitasatosporales</taxon>
        <taxon>Streptomycetaceae</taxon>
        <taxon>Streptomyces</taxon>
    </lineage>
</organism>
<dbReference type="EMBL" id="JBBKAI010000002">
    <property type="protein sequence ID" value="MEJ8660929.1"/>
    <property type="molecule type" value="Genomic_DNA"/>
</dbReference>
<evidence type="ECO:0000313" key="1">
    <source>
        <dbReference type="EMBL" id="MEJ8660929.1"/>
    </source>
</evidence>
<keyword evidence="1" id="KW-0489">Methyltransferase</keyword>
<accession>A0ACC6QRU0</accession>
<protein>
    <submittedName>
        <fullName evidence="1">Class I SAM-dependent methyltransferase</fullName>
    </submittedName>
</protein>
<evidence type="ECO:0000313" key="2">
    <source>
        <dbReference type="Proteomes" id="UP001375539"/>
    </source>
</evidence>
<name>A0ACC6QRU0_9ACTN</name>
<dbReference type="Proteomes" id="UP001375539">
    <property type="component" value="Unassembled WGS sequence"/>
</dbReference>
<gene>
    <name evidence="1" type="ORF">WKI58_31195</name>
</gene>
<comment type="caution">
    <text evidence="1">The sequence shown here is derived from an EMBL/GenBank/DDBJ whole genome shotgun (WGS) entry which is preliminary data.</text>
</comment>
<keyword evidence="2" id="KW-1185">Reference proteome</keyword>
<sequence>MHDDETCDTAGSVSAGRDTFLDHDVEAAVYDATRGGAPRAAAAAAAVLSLVPDAARALLDIGCGTGLVTERLGRPGLRVLGADFSPGMARMAAGRVEGVVLADARRLPLPDASVDAVSAVWLLHLVPDARTAVAEAARVLRPGGVFVTTVDKDAGHDVGSDIDAVLAPYRTARAYDRAARIEAFAAAHGLGPAGETHFTGHGLGRSPRRTAQALLRGEYASRLTARGAVAEKLAAELSALPEPDEPRAEPRYRVLALRRSSASSPPPH</sequence>
<proteinExistence type="predicted"/>
<reference evidence="1" key="1">
    <citation type="submission" date="2024-03" db="EMBL/GenBank/DDBJ databases">
        <title>Novel Streptomyces species of biotechnological and ecological value are a feature of Machair soil.</title>
        <authorList>
            <person name="Prole J.R."/>
            <person name="Goodfellow M."/>
            <person name="Allenby N."/>
            <person name="Ward A.C."/>
        </authorList>
    </citation>
    <scope>NUCLEOTIDE SEQUENCE</scope>
    <source>
        <strain evidence="1">MS1.AVA.4</strain>
    </source>
</reference>